<evidence type="ECO:0000259" key="6">
    <source>
        <dbReference type="Pfam" id="PF00441"/>
    </source>
</evidence>
<name>A0ABX1NHP9_9RHOO</name>
<dbReference type="Gene3D" id="2.40.110.10">
    <property type="entry name" value="Butyryl-CoA Dehydrogenase, subunit A, domain 2"/>
    <property type="match status" value="1"/>
</dbReference>
<keyword evidence="9" id="KW-1185">Reference proteome</keyword>
<keyword evidence="4" id="KW-0274">FAD</keyword>
<feature type="domain" description="Acyl-CoA dehydrogenase/oxidase N-terminal" evidence="7">
    <location>
        <begin position="6"/>
        <end position="117"/>
    </location>
</feature>
<dbReference type="InterPro" id="IPR009075">
    <property type="entry name" value="AcylCo_DH/oxidase_C"/>
</dbReference>
<gene>
    <name evidence="8" type="ORF">GPA27_15755</name>
</gene>
<evidence type="ECO:0000256" key="1">
    <source>
        <dbReference type="ARBA" id="ARBA00001974"/>
    </source>
</evidence>
<dbReference type="SUPFAM" id="SSF47203">
    <property type="entry name" value="Acyl-CoA dehydrogenase C-terminal domain-like"/>
    <property type="match status" value="1"/>
</dbReference>
<accession>A0ABX1NHP9</accession>
<evidence type="ECO:0000256" key="4">
    <source>
        <dbReference type="ARBA" id="ARBA00022827"/>
    </source>
</evidence>
<dbReference type="Proteomes" id="UP000634522">
    <property type="component" value="Unassembled WGS sequence"/>
</dbReference>
<dbReference type="Gene3D" id="1.20.140.10">
    <property type="entry name" value="Butyryl-CoA Dehydrogenase, subunit A, domain 3"/>
    <property type="match status" value="1"/>
</dbReference>
<reference evidence="8 9" key="1">
    <citation type="submission" date="2019-12" db="EMBL/GenBank/DDBJ databases">
        <title>Comparative genomics gives insights into the taxonomy of the Azoarcus-Aromatoleum group and reveals separate origins of nif in the plant-associated Azoarcus and non-plant-associated Aromatoleum sub-groups.</title>
        <authorList>
            <person name="Lafos M."/>
            <person name="Maluk M."/>
            <person name="Batista M."/>
            <person name="Junghare M."/>
            <person name="Carmona M."/>
            <person name="Faoro H."/>
            <person name="Cruz L.M."/>
            <person name="Battistoni F."/>
            <person name="De Souza E."/>
            <person name="Pedrosa F."/>
            <person name="Chen W.-M."/>
            <person name="Poole P.S."/>
            <person name="Dixon R.A."/>
            <person name="James E.K."/>
        </authorList>
    </citation>
    <scope>NUCLEOTIDE SEQUENCE [LARGE SCALE GENOMIC DNA]</scope>
    <source>
        <strain evidence="8 9">T</strain>
    </source>
</reference>
<organism evidence="8 9">
    <name type="scientific">Aromatoleum toluolicum</name>
    <dbReference type="NCBI Taxonomy" id="90060"/>
    <lineage>
        <taxon>Bacteria</taxon>
        <taxon>Pseudomonadati</taxon>
        <taxon>Pseudomonadota</taxon>
        <taxon>Betaproteobacteria</taxon>
        <taxon>Rhodocyclales</taxon>
        <taxon>Rhodocyclaceae</taxon>
        <taxon>Aromatoleum</taxon>
    </lineage>
</organism>
<dbReference type="EMBL" id="WTVS01000033">
    <property type="protein sequence ID" value="NMF98836.1"/>
    <property type="molecule type" value="Genomic_DNA"/>
</dbReference>
<evidence type="ECO:0000256" key="5">
    <source>
        <dbReference type="ARBA" id="ARBA00023002"/>
    </source>
</evidence>
<proteinExistence type="inferred from homology"/>
<evidence type="ECO:0000256" key="2">
    <source>
        <dbReference type="ARBA" id="ARBA00009347"/>
    </source>
</evidence>
<evidence type="ECO:0000256" key="3">
    <source>
        <dbReference type="ARBA" id="ARBA00022630"/>
    </source>
</evidence>
<dbReference type="Pfam" id="PF00441">
    <property type="entry name" value="Acyl-CoA_dh_1"/>
    <property type="match status" value="1"/>
</dbReference>
<evidence type="ECO:0000313" key="8">
    <source>
        <dbReference type="EMBL" id="NMF98836.1"/>
    </source>
</evidence>
<dbReference type="SUPFAM" id="SSF56645">
    <property type="entry name" value="Acyl-CoA dehydrogenase NM domain-like"/>
    <property type="match status" value="1"/>
</dbReference>
<dbReference type="InterPro" id="IPR036250">
    <property type="entry name" value="AcylCo_DH-like_C"/>
</dbReference>
<comment type="similarity">
    <text evidence="2">Belongs to the acyl-CoA dehydrogenase family.</text>
</comment>
<dbReference type="RefSeq" id="WP_169141528.1">
    <property type="nucleotide sequence ID" value="NZ_WTVS01000033.1"/>
</dbReference>
<evidence type="ECO:0000259" key="7">
    <source>
        <dbReference type="Pfam" id="PF02771"/>
    </source>
</evidence>
<dbReference type="Gene3D" id="1.10.540.10">
    <property type="entry name" value="Acyl-CoA dehydrogenase/oxidase, N-terminal domain"/>
    <property type="match status" value="1"/>
</dbReference>
<sequence length="365" mass="39424">MNFESNEEQRLLTDSVRRFIDKDYDFEKRRKIIASPEGWDSNAWAALAEMGVTALALPAEYDGFDGGAVDLMGIMEAFGAGLVVEPFLPTVLAGRLVMAAGSEAQRRAILPRVASGELRLAFAHLERGARFDLSRVGAEAKRTGDAWTISGEKRAVVGAPVAGKLVVSARTPSGLGLFLIDTQDAELKRHATVDGMRVADVLLFNAKAELLGDGAATLAKIEEVNDFGTALVCAEAVGAMKYACDTTLDYLKTRKQFGVTIGSFQALQHRMVDMYIASELSRSMTCLACSKVDATGDAKERAHAVSAAKIKISDSARLISQEAVQLHGGMGMTEELKVSHTFRRLTVIAEQFGDEDYHLTRFGAL</sequence>
<dbReference type="InterPro" id="IPR009100">
    <property type="entry name" value="AcylCoA_DH/oxidase_NM_dom_sf"/>
</dbReference>
<comment type="caution">
    <text evidence="8">The sequence shown here is derived from an EMBL/GenBank/DDBJ whole genome shotgun (WGS) entry which is preliminary data.</text>
</comment>
<dbReference type="PANTHER" id="PTHR43884:SF20">
    <property type="entry name" value="ACYL-COA DEHYDROGENASE FADE28"/>
    <property type="match status" value="1"/>
</dbReference>
<dbReference type="InterPro" id="IPR037069">
    <property type="entry name" value="AcylCoA_DH/ox_N_sf"/>
</dbReference>
<dbReference type="InterPro" id="IPR046373">
    <property type="entry name" value="Acyl-CoA_Oxase/DH_mid-dom_sf"/>
</dbReference>
<protein>
    <submittedName>
        <fullName evidence="8">Pimeloyl-CoA dehydrogenase small subunit</fullName>
    </submittedName>
</protein>
<dbReference type="CDD" id="cd00567">
    <property type="entry name" value="ACAD"/>
    <property type="match status" value="1"/>
</dbReference>
<keyword evidence="3" id="KW-0285">Flavoprotein</keyword>
<feature type="domain" description="Acyl-CoA dehydrogenase/oxidase C-terminal" evidence="6">
    <location>
        <begin position="230"/>
        <end position="359"/>
    </location>
</feature>
<evidence type="ECO:0000313" key="9">
    <source>
        <dbReference type="Proteomes" id="UP000634522"/>
    </source>
</evidence>
<keyword evidence="5" id="KW-0560">Oxidoreductase</keyword>
<dbReference type="PANTHER" id="PTHR43884">
    <property type="entry name" value="ACYL-COA DEHYDROGENASE"/>
    <property type="match status" value="1"/>
</dbReference>
<comment type="cofactor">
    <cofactor evidence="1">
        <name>FAD</name>
        <dbReference type="ChEBI" id="CHEBI:57692"/>
    </cofactor>
</comment>
<dbReference type="InterPro" id="IPR013786">
    <property type="entry name" value="AcylCoA_DH/ox_N"/>
</dbReference>
<dbReference type="Pfam" id="PF02771">
    <property type="entry name" value="Acyl-CoA_dh_N"/>
    <property type="match status" value="1"/>
</dbReference>